<reference evidence="1" key="1">
    <citation type="submission" date="2020-07" db="EMBL/GenBank/DDBJ databases">
        <authorList>
            <person name="Lin J."/>
        </authorList>
    </citation>
    <scope>NUCLEOTIDE SEQUENCE</scope>
</reference>
<evidence type="ECO:0000313" key="1">
    <source>
        <dbReference type="EMBL" id="CAD1829268.1"/>
    </source>
</evidence>
<sequence length="129" mass="13965">MGKAIEGQQVESQEPVLCCIKKSVQEIARSHKRKRDEAARRLELTGAAICINGVSKRPCHSRVSEAGECSYCSSTTVVDAAEQRATPEYPYTTLTDEDPTAIGVPFGLYADDDFSTVLPPMYLPAAATP</sequence>
<dbReference type="AlphaFoldDB" id="A0A6V7PFD3"/>
<name>A0A6V7PFD3_ANACO</name>
<gene>
    <name evidence="1" type="ORF">CB5_LOCUS12479</name>
</gene>
<proteinExistence type="predicted"/>
<accession>A0A6V7PFD3</accession>
<protein>
    <submittedName>
        <fullName evidence="1">Uncharacterized protein</fullName>
    </submittedName>
</protein>
<dbReference type="EMBL" id="LR862147">
    <property type="protein sequence ID" value="CAD1829268.1"/>
    <property type="molecule type" value="Genomic_DNA"/>
</dbReference>
<organism evidence="1">
    <name type="scientific">Ananas comosus var. bracteatus</name>
    <name type="common">red pineapple</name>
    <dbReference type="NCBI Taxonomy" id="296719"/>
    <lineage>
        <taxon>Eukaryota</taxon>
        <taxon>Viridiplantae</taxon>
        <taxon>Streptophyta</taxon>
        <taxon>Embryophyta</taxon>
        <taxon>Tracheophyta</taxon>
        <taxon>Spermatophyta</taxon>
        <taxon>Magnoliopsida</taxon>
        <taxon>Liliopsida</taxon>
        <taxon>Poales</taxon>
        <taxon>Bromeliaceae</taxon>
        <taxon>Bromelioideae</taxon>
        <taxon>Ananas</taxon>
    </lineage>
</organism>